<dbReference type="Pfam" id="PF07332">
    <property type="entry name" value="Phage_holin_3_6"/>
    <property type="match status" value="1"/>
</dbReference>
<dbReference type="Proteomes" id="UP000474758">
    <property type="component" value="Unassembled WGS sequence"/>
</dbReference>
<feature type="transmembrane region" description="Helical" evidence="1">
    <location>
        <begin position="78"/>
        <end position="99"/>
    </location>
</feature>
<dbReference type="RefSeq" id="WP_165047644.1">
    <property type="nucleotide sequence ID" value="NZ_JAALFE010000004.1"/>
</dbReference>
<name>A0A6M1U2K3_9RHOB</name>
<evidence type="ECO:0000313" key="2">
    <source>
        <dbReference type="EMBL" id="NGQ90315.1"/>
    </source>
</evidence>
<evidence type="ECO:0000256" key="1">
    <source>
        <dbReference type="SAM" id="Phobius"/>
    </source>
</evidence>
<keyword evidence="1" id="KW-1133">Transmembrane helix</keyword>
<sequence>MSSPSPGPTLWQLARVGIAAQQSLRLRLALIRVEARDRGRHVRRGLALAILGLVLASAAILMGLAALAMLLMSHGFTPHAALGLVAGGATALALLLLLLGRSALLRATSSRS</sequence>
<dbReference type="AlphaFoldDB" id="A0A6M1U2K3"/>
<reference evidence="2 3" key="1">
    <citation type="submission" date="2020-02" db="EMBL/GenBank/DDBJ databases">
        <title>Rhodobacter translucens sp. nov., a novel bacterium isolated from activated sludge.</title>
        <authorList>
            <person name="Liu J."/>
        </authorList>
    </citation>
    <scope>NUCLEOTIDE SEQUENCE [LARGE SCALE GENOMIC DNA]</scope>
    <source>
        <strain evidence="2 3">HX-7-19</strain>
    </source>
</reference>
<evidence type="ECO:0000313" key="3">
    <source>
        <dbReference type="Proteomes" id="UP000474758"/>
    </source>
</evidence>
<comment type="caution">
    <text evidence="2">The sequence shown here is derived from an EMBL/GenBank/DDBJ whole genome shotgun (WGS) entry which is preliminary data.</text>
</comment>
<protein>
    <recommendedName>
        <fullName evidence="4">Phage holin family protein</fullName>
    </recommendedName>
</protein>
<organism evidence="2 3">
    <name type="scientific">Paragemmobacter kunshanensis</name>
    <dbReference type="NCBI Taxonomy" id="2583234"/>
    <lineage>
        <taxon>Bacteria</taxon>
        <taxon>Pseudomonadati</taxon>
        <taxon>Pseudomonadota</taxon>
        <taxon>Alphaproteobacteria</taxon>
        <taxon>Rhodobacterales</taxon>
        <taxon>Paracoccaceae</taxon>
        <taxon>Paragemmobacter</taxon>
    </lineage>
</organism>
<keyword evidence="1" id="KW-0472">Membrane</keyword>
<dbReference type="EMBL" id="JAALFE010000004">
    <property type="protein sequence ID" value="NGQ90315.1"/>
    <property type="molecule type" value="Genomic_DNA"/>
</dbReference>
<keyword evidence="1" id="KW-0812">Transmembrane</keyword>
<accession>A0A6M1U2K3</accession>
<keyword evidence="3" id="KW-1185">Reference proteome</keyword>
<proteinExistence type="predicted"/>
<feature type="transmembrane region" description="Helical" evidence="1">
    <location>
        <begin position="46"/>
        <end position="72"/>
    </location>
</feature>
<gene>
    <name evidence="2" type="ORF">G5V65_05355</name>
</gene>
<evidence type="ECO:0008006" key="4">
    <source>
        <dbReference type="Google" id="ProtNLM"/>
    </source>
</evidence>
<dbReference type="InterPro" id="IPR009937">
    <property type="entry name" value="Phage_holin_3_6"/>
</dbReference>